<proteinExistence type="inferred from homology"/>
<sequence length="335" mass="37493">MPSEAWGMRRKMSAPTGVVETTTEPTAYPHPKYPNVILWDLPGVGTQNFKADTYLEQVEFDRYDFFIIIASERFRSSNVDLATQIQKMKKKFYFVRSKIDVDVQAEKRRKSFDQKLVLDRIRQDCIQGLVKNGVDHPAVFLISSYELGNYDINALQDTMEKELPDHKRDMLLLALPNVTMKIHQKKREALGARVWKMALLSAGIAAVPIPGLSICTDVAILVTEIKEYYQAFGLDEESLENLSNQMEVPVEEFRACLKSPLNKEISADVVVKMLTKAAGAGMMVAGHVFNMLPLLGSLPAGALSFASTKLMLESCLKELAADAQSVLMRALQTEV</sequence>
<evidence type="ECO:0000313" key="8">
    <source>
        <dbReference type="Proteomes" id="UP000823561"/>
    </source>
</evidence>
<evidence type="ECO:0000259" key="6">
    <source>
        <dbReference type="PROSITE" id="PS51716"/>
    </source>
</evidence>
<dbReference type="FunFam" id="3.40.50.300:FF:000541">
    <property type="entry name" value="Immunity related GTPase M"/>
    <property type="match status" value="1"/>
</dbReference>
<keyword evidence="2" id="KW-0547">Nucleotide-binding</keyword>
<dbReference type="Proteomes" id="UP000823561">
    <property type="component" value="Chromosome 18"/>
</dbReference>
<protein>
    <recommendedName>
        <fullName evidence="6">IRG-type G domain-containing protein</fullName>
    </recommendedName>
</protein>
<dbReference type="EMBL" id="JADWDJ010000018">
    <property type="protein sequence ID" value="KAG5266240.1"/>
    <property type="molecule type" value="Genomic_DNA"/>
</dbReference>
<organism evidence="7 8">
    <name type="scientific">Alosa alosa</name>
    <name type="common">allis shad</name>
    <dbReference type="NCBI Taxonomy" id="278164"/>
    <lineage>
        <taxon>Eukaryota</taxon>
        <taxon>Metazoa</taxon>
        <taxon>Chordata</taxon>
        <taxon>Craniata</taxon>
        <taxon>Vertebrata</taxon>
        <taxon>Euteleostomi</taxon>
        <taxon>Actinopterygii</taxon>
        <taxon>Neopterygii</taxon>
        <taxon>Teleostei</taxon>
        <taxon>Clupei</taxon>
        <taxon>Clupeiformes</taxon>
        <taxon>Clupeoidei</taxon>
        <taxon>Clupeidae</taxon>
        <taxon>Alosa</taxon>
    </lineage>
</organism>
<evidence type="ECO:0000313" key="7">
    <source>
        <dbReference type="EMBL" id="KAG5266240.1"/>
    </source>
</evidence>
<reference evidence="7" key="1">
    <citation type="submission" date="2020-10" db="EMBL/GenBank/DDBJ databases">
        <title>Chromosome-scale genome assembly of the Allis shad, Alosa alosa.</title>
        <authorList>
            <person name="Margot Z."/>
            <person name="Christophe K."/>
            <person name="Cabau C."/>
            <person name="Louis A."/>
            <person name="Berthelot C."/>
            <person name="Parey E."/>
            <person name="Roest Crollius H."/>
            <person name="Montfort J."/>
            <person name="Robinson-Rechavi M."/>
            <person name="Bucao C."/>
            <person name="Bouchez O."/>
            <person name="Gislard M."/>
            <person name="Lluch J."/>
            <person name="Milhes M."/>
            <person name="Lampietro C."/>
            <person name="Lopez Roques C."/>
            <person name="Donnadieu C."/>
            <person name="Braasch I."/>
            <person name="Desvignes T."/>
            <person name="Postlethwait J."/>
            <person name="Bobe J."/>
            <person name="Guiguen Y."/>
        </authorList>
    </citation>
    <scope>NUCLEOTIDE SEQUENCE</scope>
    <source>
        <strain evidence="7">M-15738</strain>
        <tissue evidence="7">Blood</tissue>
    </source>
</reference>
<evidence type="ECO:0000256" key="1">
    <source>
        <dbReference type="ARBA" id="ARBA00005429"/>
    </source>
</evidence>
<evidence type="ECO:0000256" key="4">
    <source>
        <dbReference type="ARBA" id="ARBA00023134"/>
    </source>
</evidence>
<keyword evidence="4" id="KW-0342">GTP-binding</keyword>
<dbReference type="GO" id="GO:0016787">
    <property type="term" value="F:hydrolase activity"/>
    <property type="evidence" value="ECO:0007669"/>
    <property type="project" value="UniProtKB-KW"/>
</dbReference>
<comment type="caution">
    <text evidence="7">The sequence shown here is derived from an EMBL/GenBank/DDBJ whole genome shotgun (WGS) entry which is preliminary data.</text>
</comment>
<gene>
    <name evidence="7" type="ORF">AALO_G00228730</name>
</gene>
<dbReference type="GO" id="GO:0005525">
    <property type="term" value="F:GTP binding"/>
    <property type="evidence" value="ECO:0007669"/>
    <property type="project" value="UniProtKB-KW"/>
</dbReference>
<feature type="compositionally biased region" description="Low complexity" evidence="5">
    <location>
        <begin position="14"/>
        <end position="25"/>
    </location>
</feature>
<dbReference type="InterPro" id="IPR027417">
    <property type="entry name" value="P-loop_NTPase"/>
</dbReference>
<dbReference type="InterPro" id="IPR030385">
    <property type="entry name" value="G_IRG_dom"/>
</dbReference>
<dbReference type="GO" id="GO:0016020">
    <property type="term" value="C:membrane"/>
    <property type="evidence" value="ECO:0007669"/>
    <property type="project" value="InterPro"/>
</dbReference>
<keyword evidence="8" id="KW-1185">Reference proteome</keyword>
<dbReference type="AlphaFoldDB" id="A0AAV6FYH7"/>
<keyword evidence="3" id="KW-0378">Hydrolase</keyword>
<dbReference type="InterPro" id="IPR007743">
    <property type="entry name" value="Immunity-related_GTPase-like"/>
</dbReference>
<comment type="similarity">
    <text evidence="1">Belongs to the TRAFAC class dynamin-like GTPase superfamily. IRG family.</text>
</comment>
<evidence type="ECO:0000256" key="5">
    <source>
        <dbReference type="SAM" id="MobiDB-lite"/>
    </source>
</evidence>
<feature type="domain" description="IRG-type G" evidence="6">
    <location>
        <begin position="1"/>
        <end position="162"/>
    </location>
</feature>
<evidence type="ECO:0000256" key="3">
    <source>
        <dbReference type="ARBA" id="ARBA00022801"/>
    </source>
</evidence>
<dbReference type="SUPFAM" id="SSF52540">
    <property type="entry name" value="P-loop containing nucleoside triphosphate hydrolases"/>
    <property type="match status" value="1"/>
</dbReference>
<dbReference type="Gene3D" id="3.40.50.300">
    <property type="entry name" value="P-loop containing nucleotide triphosphate hydrolases"/>
    <property type="match status" value="1"/>
</dbReference>
<name>A0AAV6FYH7_9TELE</name>
<dbReference type="PANTHER" id="PTHR32341:SF10">
    <property type="entry name" value="INTERFERON-INDUCIBLE GTPASE 5"/>
    <property type="match status" value="1"/>
</dbReference>
<dbReference type="Pfam" id="PF05049">
    <property type="entry name" value="IIGP"/>
    <property type="match status" value="1"/>
</dbReference>
<accession>A0AAV6FYH7</accession>
<feature type="region of interest" description="Disordered" evidence="5">
    <location>
        <begin position="1"/>
        <end position="25"/>
    </location>
</feature>
<dbReference type="PANTHER" id="PTHR32341">
    <property type="entry name" value="INTERFERON-INDUCIBLE GTPASE"/>
    <property type="match status" value="1"/>
</dbReference>
<evidence type="ECO:0000256" key="2">
    <source>
        <dbReference type="ARBA" id="ARBA00022741"/>
    </source>
</evidence>
<dbReference type="InterPro" id="IPR051515">
    <property type="entry name" value="IRG"/>
</dbReference>
<dbReference type="PROSITE" id="PS51716">
    <property type="entry name" value="G_IRG"/>
    <property type="match status" value="1"/>
</dbReference>